<feature type="region of interest" description="Disordered" evidence="1">
    <location>
        <begin position="1"/>
        <end position="34"/>
    </location>
</feature>
<proteinExistence type="predicted"/>
<dbReference type="AlphaFoldDB" id="A0A251URF7"/>
<feature type="region of interest" description="Disordered" evidence="1">
    <location>
        <begin position="187"/>
        <end position="210"/>
    </location>
</feature>
<sequence length="225" mass="25392">MAGGDFHRSNHSTSNTTNHNPMASGSCDSSSSSFLTDNDDDDDFILELTRQMEDYMLQEDDDHNKHNSIVPKKHGVLVKNQNQHRVVENSKRERRWKMAESTQQMKYYRGRRVTSSGSGMRAVFLNRPGSKTGCNGTGVFLPSSANCSTAQGRNIPGCSTALVPTRVLEALEQHFNNLKSLSPLHSQFKTESVHQGQKSGMQQKSRWRSTSIDRVEKKLPQEWTY</sequence>
<protein>
    <submittedName>
        <fullName evidence="2">Uncharacterized protein</fullName>
    </submittedName>
</protein>
<organism evidence="2 3">
    <name type="scientific">Helianthus annuus</name>
    <name type="common">Common sunflower</name>
    <dbReference type="NCBI Taxonomy" id="4232"/>
    <lineage>
        <taxon>Eukaryota</taxon>
        <taxon>Viridiplantae</taxon>
        <taxon>Streptophyta</taxon>
        <taxon>Embryophyta</taxon>
        <taxon>Tracheophyta</taxon>
        <taxon>Spermatophyta</taxon>
        <taxon>Magnoliopsida</taxon>
        <taxon>eudicotyledons</taxon>
        <taxon>Gunneridae</taxon>
        <taxon>Pentapetalae</taxon>
        <taxon>asterids</taxon>
        <taxon>campanulids</taxon>
        <taxon>Asterales</taxon>
        <taxon>Asteraceae</taxon>
        <taxon>Asteroideae</taxon>
        <taxon>Heliantheae alliance</taxon>
        <taxon>Heliantheae</taxon>
        <taxon>Helianthus</taxon>
    </lineage>
</organism>
<accession>A0A251URF7</accession>
<feature type="compositionally biased region" description="Low complexity" evidence="1">
    <location>
        <begin position="11"/>
        <end position="34"/>
    </location>
</feature>
<evidence type="ECO:0000256" key="1">
    <source>
        <dbReference type="SAM" id="MobiDB-lite"/>
    </source>
</evidence>
<dbReference type="PANTHER" id="PTHR33356:SF38">
    <property type="match status" value="1"/>
</dbReference>
<keyword evidence="3" id="KW-1185">Reference proteome</keyword>
<dbReference type="InParanoid" id="A0A251URF7"/>
<dbReference type="PANTHER" id="PTHR33356">
    <property type="entry name" value="TIP41-LIKE PROTEIN"/>
    <property type="match status" value="1"/>
</dbReference>
<name>A0A251URF7_HELAN</name>
<evidence type="ECO:0000313" key="3">
    <source>
        <dbReference type="Proteomes" id="UP000215914"/>
    </source>
</evidence>
<dbReference type="EMBL" id="CM007894">
    <property type="protein sequence ID" value="OTG25649.1"/>
    <property type="molecule type" value="Genomic_DNA"/>
</dbReference>
<dbReference type="Proteomes" id="UP000215914">
    <property type="component" value="Chromosome 5"/>
</dbReference>
<evidence type="ECO:0000313" key="2">
    <source>
        <dbReference type="EMBL" id="OTG25649.1"/>
    </source>
</evidence>
<dbReference type="OMA" id="FECHHER"/>
<gene>
    <name evidence="2" type="ORF">HannXRQ_Chr05g0149921</name>
</gene>
<reference evidence="3" key="1">
    <citation type="journal article" date="2017" name="Nature">
        <title>The sunflower genome provides insights into oil metabolism, flowering and Asterid evolution.</title>
        <authorList>
            <person name="Badouin H."/>
            <person name="Gouzy J."/>
            <person name="Grassa C.J."/>
            <person name="Murat F."/>
            <person name="Staton S.E."/>
            <person name="Cottret L."/>
            <person name="Lelandais-Briere C."/>
            <person name="Owens G.L."/>
            <person name="Carrere S."/>
            <person name="Mayjonade B."/>
            <person name="Legrand L."/>
            <person name="Gill N."/>
            <person name="Kane N.C."/>
            <person name="Bowers J.E."/>
            <person name="Hubner S."/>
            <person name="Bellec A."/>
            <person name="Berard A."/>
            <person name="Berges H."/>
            <person name="Blanchet N."/>
            <person name="Boniface M.C."/>
            <person name="Brunel D."/>
            <person name="Catrice O."/>
            <person name="Chaidir N."/>
            <person name="Claudel C."/>
            <person name="Donnadieu C."/>
            <person name="Faraut T."/>
            <person name="Fievet G."/>
            <person name="Helmstetter N."/>
            <person name="King M."/>
            <person name="Knapp S.J."/>
            <person name="Lai Z."/>
            <person name="Le Paslier M.C."/>
            <person name="Lippi Y."/>
            <person name="Lorenzon L."/>
            <person name="Mandel J.R."/>
            <person name="Marage G."/>
            <person name="Marchand G."/>
            <person name="Marquand E."/>
            <person name="Bret-Mestries E."/>
            <person name="Morien E."/>
            <person name="Nambeesan S."/>
            <person name="Nguyen T."/>
            <person name="Pegot-Espagnet P."/>
            <person name="Pouilly N."/>
            <person name="Raftis F."/>
            <person name="Sallet E."/>
            <person name="Schiex T."/>
            <person name="Thomas J."/>
            <person name="Vandecasteele C."/>
            <person name="Vares D."/>
            <person name="Vear F."/>
            <person name="Vautrin S."/>
            <person name="Crespi M."/>
            <person name="Mangin B."/>
            <person name="Burke J.M."/>
            <person name="Salse J."/>
            <person name="Munos S."/>
            <person name="Vincourt P."/>
            <person name="Rieseberg L.H."/>
            <person name="Langlade N.B."/>
        </authorList>
    </citation>
    <scope>NUCLEOTIDE SEQUENCE [LARGE SCALE GENOMIC DNA]</scope>
    <source>
        <strain evidence="3">cv. SF193</strain>
    </source>
</reference>